<dbReference type="SUPFAM" id="SSF53706">
    <property type="entry name" value="Formate dehydrogenase/DMSO reductase, domains 1-3"/>
    <property type="match status" value="1"/>
</dbReference>
<dbReference type="GO" id="GO:0046872">
    <property type="term" value="F:metal ion binding"/>
    <property type="evidence" value="ECO:0007669"/>
    <property type="project" value="UniProtKB-KW"/>
</dbReference>
<gene>
    <name evidence="12" type="ORF">NATSA_07195</name>
</gene>
<evidence type="ECO:0000256" key="1">
    <source>
        <dbReference type="ARBA" id="ARBA00001966"/>
    </source>
</evidence>
<dbReference type="Gene3D" id="3.40.50.740">
    <property type="match status" value="1"/>
</dbReference>
<evidence type="ECO:0000313" key="12">
    <source>
        <dbReference type="EMBL" id="MBP3192443.1"/>
    </source>
</evidence>
<dbReference type="GO" id="GO:0051539">
    <property type="term" value="F:4 iron, 4 sulfur cluster binding"/>
    <property type="evidence" value="ECO:0007669"/>
    <property type="project" value="UniProtKB-KW"/>
</dbReference>
<dbReference type="SMART" id="SM00929">
    <property type="entry name" value="NADH-G_4Fe-4S_3"/>
    <property type="match status" value="1"/>
</dbReference>
<comment type="similarity">
    <text evidence="2">Belongs to the complex I 75 kDa subunit family.</text>
</comment>
<dbReference type="PROSITE" id="PS51669">
    <property type="entry name" value="4FE4S_MOW_BIS_MGD"/>
    <property type="match status" value="1"/>
</dbReference>
<dbReference type="Proteomes" id="UP000673975">
    <property type="component" value="Unassembled WGS sequence"/>
</dbReference>
<dbReference type="InterPro" id="IPR050123">
    <property type="entry name" value="Prok_molybdopt-oxidoreductase"/>
</dbReference>
<evidence type="ECO:0000313" key="13">
    <source>
        <dbReference type="Proteomes" id="UP000673975"/>
    </source>
</evidence>
<evidence type="ECO:0000256" key="9">
    <source>
        <dbReference type="ARBA" id="ARBA00034078"/>
    </source>
</evidence>
<evidence type="ECO:0000256" key="6">
    <source>
        <dbReference type="ARBA" id="ARBA00023004"/>
    </source>
</evidence>
<dbReference type="RefSeq" id="WP_210511341.1">
    <property type="nucleotide sequence ID" value="NZ_JAFIDN010000004.1"/>
</dbReference>
<dbReference type="Pfam" id="PF22117">
    <property type="entry name" value="Fer4_Nqo3"/>
    <property type="match status" value="1"/>
</dbReference>
<dbReference type="PANTHER" id="PTHR43105:SF13">
    <property type="entry name" value="NADH-UBIQUINONE OXIDOREDUCTASE 75 KDA SUBUNIT, MITOCHONDRIAL"/>
    <property type="match status" value="1"/>
</dbReference>
<comment type="cofactor">
    <cofactor evidence="9">
        <name>[2Fe-2S] cluster</name>
        <dbReference type="ChEBI" id="CHEBI:190135"/>
    </cofactor>
</comment>
<keyword evidence="4" id="KW-0479">Metal-binding</keyword>
<evidence type="ECO:0000256" key="7">
    <source>
        <dbReference type="ARBA" id="ARBA00023014"/>
    </source>
</evidence>
<dbReference type="Pfam" id="PF22151">
    <property type="entry name" value="Fer4_NDSU1"/>
    <property type="match status" value="1"/>
</dbReference>
<dbReference type="PANTHER" id="PTHR43105">
    <property type="entry name" value="RESPIRATORY NITRATE REDUCTASE"/>
    <property type="match status" value="1"/>
</dbReference>
<dbReference type="EMBL" id="JAFIDN010000004">
    <property type="protein sequence ID" value="MBP3192443.1"/>
    <property type="molecule type" value="Genomic_DNA"/>
</dbReference>
<evidence type="ECO:0000256" key="4">
    <source>
        <dbReference type="ARBA" id="ARBA00022723"/>
    </source>
</evidence>
<evidence type="ECO:0000256" key="5">
    <source>
        <dbReference type="ARBA" id="ARBA00022967"/>
    </source>
</evidence>
<dbReference type="GO" id="GO:0008137">
    <property type="term" value="F:NADH dehydrogenase (ubiquinone) activity"/>
    <property type="evidence" value="ECO:0007669"/>
    <property type="project" value="InterPro"/>
</dbReference>
<dbReference type="InterPro" id="IPR036010">
    <property type="entry name" value="2Fe-2S_ferredoxin-like_sf"/>
</dbReference>
<dbReference type="PROSITE" id="PS51839">
    <property type="entry name" value="4FE4S_HC3"/>
    <property type="match status" value="1"/>
</dbReference>
<dbReference type="Gene3D" id="3.10.20.740">
    <property type="match status" value="1"/>
</dbReference>
<dbReference type="PROSITE" id="PS00641">
    <property type="entry name" value="COMPLEX1_75K_1"/>
    <property type="match status" value="1"/>
</dbReference>
<dbReference type="InterPro" id="IPR006656">
    <property type="entry name" value="Mopterin_OxRdtase"/>
</dbReference>
<evidence type="ECO:0000259" key="11">
    <source>
        <dbReference type="PROSITE" id="PS51839"/>
    </source>
</evidence>
<dbReference type="InterPro" id="IPR054351">
    <property type="entry name" value="NADH_UbQ_OxRdtase_ferredoxin"/>
</dbReference>
<evidence type="ECO:0000259" key="10">
    <source>
        <dbReference type="PROSITE" id="PS51669"/>
    </source>
</evidence>
<dbReference type="Pfam" id="PF00384">
    <property type="entry name" value="Molybdopterin"/>
    <property type="match status" value="1"/>
</dbReference>
<dbReference type="SUPFAM" id="SSF54862">
    <property type="entry name" value="4Fe-4S ferredoxins"/>
    <property type="match status" value="1"/>
</dbReference>
<dbReference type="Pfam" id="PF10588">
    <property type="entry name" value="NADH-G_4Fe-4S_3"/>
    <property type="match status" value="1"/>
</dbReference>
<dbReference type="PROSITE" id="PS00643">
    <property type="entry name" value="COMPLEX1_75K_3"/>
    <property type="match status" value="1"/>
</dbReference>
<dbReference type="InterPro" id="IPR006963">
    <property type="entry name" value="Mopterin_OxRdtase_4Fe-4S_dom"/>
</dbReference>
<keyword evidence="3" id="KW-0004">4Fe-4S</keyword>
<reference evidence="12" key="1">
    <citation type="submission" date="2021-02" db="EMBL/GenBank/DDBJ databases">
        <title>Natronogracilivirga saccharolytica gen. nov. sp. nov. a new anaerobic, haloalkiliphilic carbohydrate-fermenting bacterium from soda lake and proposing of Cyclonatronumiaceae fam. nov. in the phylum Balneolaeota.</title>
        <authorList>
            <person name="Zhilina T.N."/>
            <person name="Sorokin D.Y."/>
            <person name="Zavarzina D.G."/>
            <person name="Toshchakov S.V."/>
            <person name="Kublanov I.V."/>
        </authorList>
    </citation>
    <scope>NUCLEOTIDE SEQUENCE</scope>
    <source>
        <strain evidence="12">Z-1702</strain>
    </source>
</reference>
<evidence type="ECO:0000256" key="3">
    <source>
        <dbReference type="ARBA" id="ARBA00022485"/>
    </source>
</evidence>
<accession>A0A8J7S8U6</accession>
<dbReference type="InterPro" id="IPR000283">
    <property type="entry name" value="NADH_UbQ_OxRdtase_75kDa_su_CS"/>
</dbReference>
<comment type="caution">
    <text evidence="12">The sequence shown here is derived from an EMBL/GenBank/DDBJ whole genome shotgun (WGS) entry which is preliminary data.</text>
</comment>
<keyword evidence="13" id="KW-1185">Reference proteome</keyword>
<comment type="cofactor">
    <cofactor evidence="1">
        <name>[4Fe-4S] cluster</name>
        <dbReference type="ChEBI" id="CHEBI:49883"/>
    </cofactor>
</comment>
<name>A0A8J7S8U6_9BACT</name>
<protein>
    <submittedName>
        <fullName evidence="12">Molybdopterin-dependent oxidoreductase</fullName>
    </submittedName>
</protein>
<dbReference type="GO" id="GO:0042773">
    <property type="term" value="P:ATP synthesis coupled electron transport"/>
    <property type="evidence" value="ECO:0007669"/>
    <property type="project" value="InterPro"/>
</dbReference>
<evidence type="ECO:0000256" key="2">
    <source>
        <dbReference type="ARBA" id="ARBA00005404"/>
    </source>
</evidence>
<keyword evidence="7" id="KW-0411">Iron-sulfur</keyword>
<dbReference type="SUPFAM" id="SSF54292">
    <property type="entry name" value="2Fe-2S ferredoxin-like"/>
    <property type="match status" value="1"/>
</dbReference>
<keyword evidence="6" id="KW-0408">Iron</keyword>
<feature type="domain" description="4Fe-4S His(Cys)3-ligated-type" evidence="11">
    <location>
        <begin position="102"/>
        <end position="141"/>
    </location>
</feature>
<keyword evidence="8" id="KW-0520">NAD</keyword>
<organism evidence="12 13">
    <name type="scientific">Natronogracilivirga saccharolytica</name>
    <dbReference type="NCBI Taxonomy" id="2812953"/>
    <lineage>
        <taxon>Bacteria</taxon>
        <taxon>Pseudomonadati</taxon>
        <taxon>Balneolota</taxon>
        <taxon>Balneolia</taxon>
        <taxon>Balneolales</taxon>
        <taxon>Cyclonatronaceae</taxon>
        <taxon>Natronogracilivirga</taxon>
    </lineage>
</organism>
<feature type="domain" description="4Fe-4S Mo/W bis-MGD-type" evidence="10">
    <location>
        <begin position="240"/>
        <end position="296"/>
    </location>
</feature>
<dbReference type="InterPro" id="IPR019574">
    <property type="entry name" value="NADH_UbQ_OxRdtase_Gsu_4Fe4S-bd"/>
</dbReference>
<proteinExistence type="inferred from homology"/>
<dbReference type="GO" id="GO:0051537">
    <property type="term" value="F:2 iron, 2 sulfur cluster binding"/>
    <property type="evidence" value="ECO:0007669"/>
    <property type="project" value="UniProtKB-KW"/>
</dbReference>
<dbReference type="GO" id="GO:0016491">
    <property type="term" value="F:oxidoreductase activity"/>
    <property type="evidence" value="ECO:0007669"/>
    <property type="project" value="InterPro"/>
</dbReference>
<evidence type="ECO:0000256" key="8">
    <source>
        <dbReference type="ARBA" id="ARBA00023027"/>
    </source>
</evidence>
<dbReference type="Pfam" id="PF13510">
    <property type="entry name" value="Fer2_4"/>
    <property type="match status" value="1"/>
</dbReference>
<dbReference type="GO" id="GO:0016020">
    <property type="term" value="C:membrane"/>
    <property type="evidence" value="ECO:0007669"/>
    <property type="project" value="InterPro"/>
</dbReference>
<dbReference type="Gene3D" id="3.30.70.20">
    <property type="match status" value="1"/>
</dbReference>
<keyword evidence="5" id="KW-1278">Translocase</keyword>
<dbReference type="AlphaFoldDB" id="A0A8J7S8U6"/>
<sequence>MPEIFIDNKRYEYEEPGKVLQFMLDHGLDLPFFCYHPSLSIPANCRQCVVKAGMPVFDRDKGAYEIDEDGNRKIRYFPKLMTACSLDLADGMVIHTHHTDDLVKQAQADNLEFILINHPLDCPICDQAGECPLQILTYKYGPEGSRFEHKKVHKPKAIQLGPRVILDAERCINCTRCTRFTEEISKTNQLSIISRGDKNYPMTAEGEEFDDPYSLNTVDICPVGALTSADFRFKARVWEMNQTPSIDVSNGKGCNTYIWTRDNLVMRITPRFNEAVNDHWMPDAGRLSYREYNENRISKPHIRLNAGNQVKSSWNNAELTFREELEKRSADKIQVIGSPHASVEDNYVLKSSFEKLGVQNFSFVPHVIPGAGDDLLLTDDQAPNTNGVRALGYAATESGKLKKLIDSKKPSMIVILNDDLMGRTDAPPELFEDTFVVYLGTNHNETSKHADLVIPVTSAAEHAASYVNVDGRIQRTFPAKETLYTNRRLNLEMSMGRLDHYGTKFDNWVSDANRIDCIPAWEFFVRISPDSDRPDWQSSRDILDQISGEVPLFRDVSYERMDDENGIQLKLEQDSEVNTV</sequence>